<evidence type="ECO:0000313" key="4">
    <source>
        <dbReference type="EMBL" id="SEF89186.1"/>
    </source>
</evidence>
<gene>
    <name evidence="4" type="ORF">SAMN04488115_102383</name>
</gene>
<sequence length="289" mass="30175">MSGTEFAGLITPEALNAQLGSSNLVVIDIRSPVDGGGKAAYEAGHIPGAVHSDYAADGWRAKVGNAPGMLPPLDHLAALAGRLGVKPHDNVVIVPAGVSATDFAAAARVYWTLKLIGHGQQAILDGGFKAWRADPKRPVETGPSTPKSAGPYPVVMQQRLRSNTDATLVASRSKLATLVDARAASYFEGREKSAEAARAGHIPGAVSRDYTDAFDPANGALKPVGDLQKLFGNVPQGPAISYCNTGHTAALNWFVLSEVLGRDEVALYDGSMTDWTQDPERPVATAATA</sequence>
<keyword evidence="4" id="KW-0670">Pyruvate</keyword>
<dbReference type="InterPro" id="IPR036873">
    <property type="entry name" value="Rhodanese-like_dom_sf"/>
</dbReference>
<dbReference type="PANTHER" id="PTHR11364:SF27">
    <property type="entry name" value="SULFURTRANSFERASE"/>
    <property type="match status" value="1"/>
</dbReference>
<dbReference type="OrthoDB" id="9781034at2"/>
<dbReference type="Gene3D" id="3.40.250.10">
    <property type="entry name" value="Rhodanese-like domain"/>
    <property type="match status" value="2"/>
</dbReference>
<dbReference type="SUPFAM" id="SSF52821">
    <property type="entry name" value="Rhodanese/Cell cycle control phosphatase"/>
    <property type="match status" value="2"/>
</dbReference>
<dbReference type="Pfam" id="PF00581">
    <property type="entry name" value="Rhodanese"/>
    <property type="match status" value="2"/>
</dbReference>
<evidence type="ECO:0000256" key="2">
    <source>
        <dbReference type="ARBA" id="ARBA00022737"/>
    </source>
</evidence>
<keyword evidence="1 4" id="KW-0808">Transferase</keyword>
<dbReference type="AlphaFoldDB" id="A0A1H5VQA1"/>
<dbReference type="SMART" id="SM00450">
    <property type="entry name" value="RHOD"/>
    <property type="match status" value="2"/>
</dbReference>
<organism evidence="4 5">
    <name type="scientific">Bosea lathyri</name>
    <dbReference type="NCBI Taxonomy" id="1036778"/>
    <lineage>
        <taxon>Bacteria</taxon>
        <taxon>Pseudomonadati</taxon>
        <taxon>Pseudomonadota</taxon>
        <taxon>Alphaproteobacteria</taxon>
        <taxon>Hyphomicrobiales</taxon>
        <taxon>Boseaceae</taxon>
        <taxon>Bosea</taxon>
    </lineage>
</organism>
<dbReference type="PANTHER" id="PTHR11364">
    <property type="entry name" value="THIOSULFATE SULFERTANSFERASE"/>
    <property type="match status" value="1"/>
</dbReference>
<dbReference type="Proteomes" id="UP000236743">
    <property type="component" value="Unassembled WGS sequence"/>
</dbReference>
<protein>
    <submittedName>
        <fullName evidence="4">Thiosulfate/3-mercaptopyruvate sulfurtransferase</fullName>
    </submittedName>
</protein>
<proteinExistence type="predicted"/>
<keyword evidence="5" id="KW-1185">Reference proteome</keyword>
<evidence type="ECO:0000313" key="5">
    <source>
        <dbReference type="Proteomes" id="UP000236743"/>
    </source>
</evidence>
<feature type="domain" description="Rhodanese" evidence="3">
    <location>
        <begin position="20"/>
        <end position="140"/>
    </location>
</feature>
<evidence type="ECO:0000259" key="3">
    <source>
        <dbReference type="PROSITE" id="PS50206"/>
    </source>
</evidence>
<dbReference type="InterPro" id="IPR001763">
    <property type="entry name" value="Rhodanese-like_dom"/>
</dbReference>
<reference evidence="4 5" key="1">
    <citation type="submission" date="2016-10" db="EMBL/GenBank/DDBJ databases">
        <authorList>
            <person name="de Groot N.N."/>
        </authorList>
    </citation>
    <scope>NUCLEOTIDE SEQUENCE [LARGE SCALE GENOMIC DNA]</scope>
    <source>
        <strain evidence="4 5">DSM 26656</strain>
    </source>
</reference>
<name>A0A1H5VQA1_9HYPH</name>
<accession>A0A1H5VQA1</accession>
<evidence type="ECO:0000256" key="1">
    <source>
        <dbReference type="ARBA" id="ARBA00022679"/>
    </source>
</evidence>
<dbReference type="PROSITE" id="PS50206">
    <property type="entry name" value="RHODANESE_3"/>
    <property type="match status" value="2"/>
</dbReference>
<dbReference type="EMBL" id="FNUY01000002">
    <property type="protein sequence ID" value="SEF89186.1"/>
    <property type="molecule type" value="Genomic_DNA"/>
</dbReference>
<dbReference type="GO" id="GO:0004792">
    <property type="term" value="F:thiosulfate-cyanide sulfurtransferase activity"/>
    <property type="evidence" value="ECO:0007669"/>
    <property type="project" value="TreeGrafter"/>
</dbReference>
<feature type="domain" description="Rhodanese" evidence="3">
    <location>
        <begin position="172"/>
        <end position="284"/>
    </location>
</feature>
<keyword evidence="2" id="KW-0677">Repeat</keyword>
<dbReference type="CDD" id="cd01448">
    <property type="entry name" value="TST_Repeat_1"/>
    <property type="match status" value="1"/>
</dbReference>
<dbReference type="RefSeq" id="WP_103871618.1">
    <property type="nucleotide sequence ID" value="NZ_FNUY01000002.1"/>
</dbReference>
<dbReference type="InterPro" id="IPR045078">
    <property type="entry name" value="TST/MPST-like"/>
</dbReference>
<dbReference type="CDD" id="cd01449">
    <property type="entry name" value="TST_Repeat_2"/>
    <property type="match status" value="1"/>
</dbReference>